<feature type="transmembrane region" description="Helical" evidence="6">
    <location>
        <begin position="306"/>
        <end position="326"/>
    </location>
</feature>
<evidence type="ECO:0000256" key="3">
    <source>
        <dbReference type="ARBA" id="ARBA00022692"/>
    </source>
</evidence>
<evidence type="ECO:0000256" key="6">
    <source>
        <dbReference type="RuleBase" id="RU363077"/>
    </source>
</evidence>
<evidence type="ECO:0000313" key="8">
    <source>
        <dbReference type="EMBL" id="KAJ8560822.1"/>
    </source>
</evidence>
<evidence type="ECO:0000256" key="2">
    <source>
        <dbReference type="ARBA" id="ARBA00007635"/>
    </source>
</evidence>
<feature type="transmembrane region" description="Helical" evidence="6">
    <location>
        <begin position="217"/>
        <end position="238"/>
    </location>
</feature>
<dbReference type="GO" id="GO:0016020">
    <property type="term" value="C:membrane"/>
    <property type="evidence" value="ECO:0007669"/>
    <property type="project" value="UniProtKB-SubCell"/>
</dbReference>
<evidence type="ECO:0000256" key="1">
    <source>
        <dbReference type="ARBA" id="ARBA00004141"/>
    </source>
</evidence>
<sequence>MGFETSYKPIIVMIVLQFMYAGVTLSTRATLLQGLSSRVFVVYRQTIAFLLIAPIAFVLRWKTGSRCLGWKSFWLIFLAALIGVTLNQNIYFSGLYYSSSSIASATGNLVPAFTFLMAWIMGLEKVQIKSLRSIAKVIGTILCVAGAVAMALIKGPKLLNSEFIPTNGLLLVLGKENSENLDSNWMLGVILLIASAICWSFWLILQVTLSANCPDHLSLTAWLCLFAAIQSAIVTFFYEPDINSWKITSSLELISCLYNGFSSAVSFFGQAWCISHKGPLFSAMFNPLCTVLVTVLASAFMQEEMYTGSLVGSLAVVFGLYVVLWGKAKDKKEEIIVEEEPVKQHIQETTITIQDSNSDWITSCKLDLEEPLLTKKSTNNGDDNI</sequence>
<gene>
    <name evidence="8" type="ORF">K7X08_022682</name>
</gene>
<feature type="domain" description="EamA" evidence="7">
    <location>
        <begin position="187"/>
        <end position="324"/>
    </location>
</feature>
<keyword evidence="5 6" id="KW-0472">Membrane</keyword>
<evidence type="ECO:0000313" key="9">
    <source>
        <dbReference type="Proteomes" id="UP001152561"/>
    </source>
</evidence>
<feature type="transmembrane region" description="Helical" evidence="6">
    <location>
        <begin position="102"/>
        <end position="122"/>
    </location>
</feature>
<evidence type="ECO:0000256" key="5">
    <source>
        <dbReference type="ARBA" id="ARBA00023136"/>
    </source>
</evidence>
<accession>A0A9Q1MNI1</accession>
<name>A0A9Q1MNI1_9SOLA</name>
<comment type="subcellular location">
    <subcellularLocation>
        <location evidence="1 6">Membrane</location>
        <topology evidence="1 6">Multi-pass membrane protein</topology>
    </subcellularLocation>
</comment>
<dbReference type="Proteomes" id="UP001152561">
    <property type="component" value="Unassembled WGS sequence"/>
</dbReference>
<reference evidence="9" key="1">
    <citation type="journal article" date="2023" name="Proc. Natl. Acad. Sci. U.S.A.">
        <title>Genomic and structural basis for evolution of tropane alkaloid biosynthesis.</title>
        <authorList>
            <person name="Wanga Y.-J."/>
            <person name="Taina T."/>
            <person name="Yua J.-Y."/>
            <person name="Lia J."/>
            <person name="Xua B."/>
            <person name="Chenc J."/>
            <person name="D'Auriad J.C."/>
            <person name="Huanga J.-P."/>
            <person name="Huanga S.-X."/>
        </authorList>
    </citation>
    <scope>NUCLEOTIDE SEQUENCE [LARGE SCALE GENOMIC DNA]</scope>
    <source>
        <strain evidence="9">cv. KIB-2019</strain>
    </source>
</reference>
<evidence type="ECO:0000256" key="4">
    <source>
        <dbReference type="ARBA" id="ARBA00022989"/>
    </source>
</evidence>
<dbReference type="InterPro" id="IPR037185">
    <property type="entry name" value="EmrE-like"/>
</dbReference>
<dbReference type="AlphaFoldDB" id="A0A9Q1MNI1"/>
<feature type="transmembrane region" description="Helical" evidence="6">
    <location>
        <begin position="73"/>
        <end position="96"/>
    </location>
</feature>
<dbReference type="InterPro" id="IPR030184">
    <property type="entry name" value="WAT1-related"/>
</dbReference>
<feature type="transmembrane region" description="Helical" evidence="6">
    <location>
        <begin position="7"/>
        <end position="29"/>
    </location>
</feature>
<dbReference type="SUPFAM" id="SSF103481">
    <property type="entry name" value="Multidrug resistance efflux transporter EmrE"/>
    <property type="match status" value="2"/>
</dbReference>
<keyword evidence="3 6" id="KW-0812">Transmembrane</keyword>
<feature type="transmembrane region" description="Helical" evidence="6">
    <location>
        <begin position="41"/>
        <end position="61"/>
    </location>
</feature>
<dbReference type="PANTHER" id="PTHR31218">
    <property type="entry name" value="WAT1-RELATED PROTEIN"/>
    <property type="match status" value="1"/>
</dbReference>
<comment type="similarity">
    <text evidence="2 6">Belongs to the drug/metabolite transporter (DMT) superfamily. Plant drug/metabolite exporter (P-DME) (TC 2.A.7.4) family.</text>
</comment>
<protein>
    <recommendedName>
        <fullName evidence="6">WAT1-related protein</fullName>
    </recommendedName>
</protein>
<comment type="caution">
    <text evidence="8">The sequence shown here is derived from an EMBL/GenBank/DDBJ whole genome shotgun (WGS) entry which is preliminary data.</text>
</comment>
<evidence type="ECO:0000259" key="7">
    <source>
        <dbReference type="Pfam" id="PF00892"/>
    </source>
</evidence>
<organism evidence="8 9">
    <name type="scientific">Anisodus acutangulus</name>
    <dbReference type="NCBI Taxonomy" id="402998"/>
    <lineage>
        <taxon>Eukaryota</taxon>
        <taxon>Viridiplantae</taxon>
        <taxon>Streptophyta</taxon>
        <taxon>Embryophyta</taxon>
        <taxon>Tracheophyta</taxon>
        <taxon>Spermatophyta</taxon>
        <taxon>Magnoliopsida</taxon>
        <taxon>eudicotyledons</taxon>
        <taxon>Gunneridae</taxon>
        <taxon>Pentapetalae</taxon>
        <taxon>asterids</taxon>
        <taxon>lamiids</taxon>
        <taxon>Solanales</taxon>
        <taxon>Solanaceae</taxon>
        <taxon>Solanoideae</taxon>
        <taxon>Hyoscyameae</taxon>
        <taxon>Anisodus</taxon>
    </lineage>
</organism>
<dbReference type="EMBL" id="JAJAGQ010000006">
    <property type="protein sequence ID" value="KAJ8560822.1"/>
    <property type="molecule type" value="Genomic_DNA"/>
</dbReference>
<keyword evidence="4 6" id="KW-1133">Transmembrane helix</keyword>
<feature type="transmembrane region" description="Helical" evidence="6">
    <location>
        <begin position="280"/>
        <end position="300"/>
    </location>
</feature>
<keyword evidence="9" id="KW-1185">Reference proteome</keyword>
<proteinExistence type="inferred from homology"/>
<feature type="domain" description="EamA" evidence="7">
    <location>
        <begin position="10"/>
        <end position="148"/>
    </location>
</feature>
<feature type="transmembrane region" description="Helical" evidence="6">
    <location>
        <begin position="185"/>
        <end position="205"/>
    </location>
</feature>
<dbReference type="InterPro" id="IPR000620">
    <property type="entry name" value="EamA_dom"/>
</dbReference>
<dbReference type="Pfam" id="PF00892">
    <property type="entry name" value="EamA"/>
    <property type="match status" value="2"/>
</dbReference>
<dbReference type="GO" id="GO:0022857">
    <property type="term" value="F:transmembrane transporter activity"/>
    <property type="evidence" value="ECO:0007669"/>
    <property type="project" value="InterPro"/>
</dbReference>
<dbReference type="OrthoDB" id="1728340at2759"/>
<feature type="transmembrane region" description="Helical" evidence="6">
    <location>
        <begin position="134"/>
        <end position="153"/>
    </location>
</feature>